<accession>A0ABV1SM28</accession>
<dbReference type="RefSeq" id="WP_350939241.1">
    <property type="nucleotide sequence ID" value="NZ_JAYWLC010000038.1"/>
</dbReference>
<evidence type="ECO:0000313" key="3">
    <source>
        <dbReference type="Proteomes" id="UP001438953"/>
    </source>
</evidence>
<gene>
    <name evidence="2" type="ORF">VSX56_19530</name>
</gene>
<dbReference type="InterPro" id="IPR036844">
    <property type="entry name" value="Hint_dom_sf"/>
</dbReference>
<name>A0ABV1SM28_9RHOB</name>
<evidence type="ECO:0000313" key="2">
    <source>
        <dbReference type="EMBL" id="MER5173949.1"/>
    </source>
</evidence>
<reference evidence="2 3" key="1">
    <citation type="submission" date="2024-06" db="EMBL/GenBank/DDBJ databases">
        <title>Thioclava kandeliae sp. nov. from a rhizosphere soil sample of Kandelia candel in a mangrove.</title>
        <authorList>
            <person name="Mu T."/>
        </authorList>
    </citation>
    <scope>NUCLEOTIDE SEQUENCE [LARGE SCALE GENOMIC DNA]</scope>
    <source>
        <strain evidence="2 3">CPCC 100088</strain>
    </source>
</reference>
<dbReference type="Proteomes" id="UP001438953">
    <property type="component" value="Unassembled WGS sequence"/>
</dbReference>
<comment type="caution">
    <text evidence="2">The sequence shown here is derived from an EMBL/GenBank/DDBJ whole genome shotgun (WGS) entry which is preliminary data.</text>
</comment>
<feature type="domain" description="Hedgehog/Intein (Hint)" evidence="1">
    <location>
        <begin position="157"/>
        <end position="295"/>
    </location>
</feature>
<dbReference type="Gene3D" id="2.170.16.10">
    <property type="entry name" value="Hedgehog/Intein (Hint) domain"/>
    <property type="match status" value="1"/>
</dbReference>
<dbReference type="InterPro" id="IPR028992">
    <property type="entry name" value="Hedgehog/Intein_dom"/>
</dbReference>
<proteinExistence type="predicted"/>
<keyword evidence="3" id="KW-1185">Reference proteome</keyword>
<dbReference type="EMBL" id="JAYWLC010000038">
    <property type="protein sequence ID" value="MER5173949.1"/>
    <property type="molecule type" value="Genomic_DNA"/>
</dbReference>
<organism evidence="2 3">
    <name type="scientific">Thioclava kandeliae</name>
    <dbReference type="NCBI Taxonomy" id="3070818"/>
    <lineage>
        <taxon>Bacteria</taxon>
        <taxon>Pseudomonadati</taxon>
        <taxon>Pseudomonadota</taxon>
        <taxon>Alphaproteobacteria</taxon>
        <taxon>Rhodobacterales</taxon>
        <taxon>Paracoccaceae</taxon>
        <taxon>Thioclava</taxon>
    </lineage>
</organism>
<evidence type="ECO:0000259" key="1">
    <source>
        <dbReference type="Pfam" id="PF13403"/>
    </source>
</evidence>
<sequence>MPDTISWGWYSPQTWPGYTVSNQDNLNSNGNGLSVDPAGYTDIILRDADGDGYIWDHDTDDVHPANFDEYVIGPNLTLHPQELALYTNSTIVAGGVTYSGLNIEVTLFTDGTWGARLMDSSIPAGVHYANVTSINLGTWDGVEYDGITISHVNQAFVCFAEGTEIMTPTGPRPIETLRPGDRLCTYDESEAEIIWIGCRRVAATQSAAPVRFGKGTIGNRKTLFLSRQHRVFMRHPVFSEHLGSDCALIAAHCLANLHPQIEIVPRKEITYWHVMTQHHEVIMAEGAWVETLYPGTQCWAMLGPACRNIIQYALPHLHHFPKDYGPLAFPELSPHLCNQIGISILES</sequence>
<protein>
    <submittedName>
        <fullName evidence="2">Hint domain-containing protein</fullName>
    </submittedName>
</protein>
<dbReference type="Pfam" id="PF13403">
    <property type="entry name" value="Hint_2"/>
    <property type="match status" value="1"/>
</dbReference>
<dbReference type="SUPFAM" id="SSF51294">
    <property type="entry name" value="Hedgehog/intein (Hint) domain"/>
    <property type="match status" value="1"/>
</dbReference>